<protein>
    <recommendedName>
        <fullName evidence="5">ABC transporter domain-containing protein</fullName>
    </recommendedName>
</protein>
<dbReference type="PANTHER" id="PTHR43553:SF24">
    <property type="entry name" value="ENERGY-COUPLING FACTOR TRANSPORTER ATP-BINDING PROTEIN ECFA1"/>
    <property type="match status" value="1"/>
</dbReference>
<reference evidence="6 7" key="1">
    <citation type="journal article" date="2014" name="Int. J. Syst. Evol. Microbiol.">
        <title>Arthrobacter pityocampae sp. nov., isolated from Thaumetopoea pityocampa (Lep., Thaumetopoeidae).</title>
        <authorList>
            <person name="Ince I.A."/>
            <person name="Demirbag Z."/>
            <person name="Kati H."/>
        </authorList>
    </citation>
    <scope>NUCLEOTIDE SEQUENCE [LARGE SCALE GENOMIC DNA]</scope>
    <source>
        <strain evidence="6 7">Tp2</strain>
    </source>
</reference>
<dbReference type="InterPro" id="IPR015856">
    <property type="entry name" value="ABC_transpr_CbiO/EcfA_su"/>
</dbReference>
<evidence type="ECO:0000313" key="6">
    <source>
        <dbReference type="EMBL" id="PPB48077.1"/>
    </source>
</evidence>
<comment type="similarity">
    <text evidence="1">Belongs to the ABC transporter superfamily.</text>
</comment>
<dbReference type="GO" id="GO:0043190">
    <property type="term" value="C:ATP-binding cassette (ABC) transporter complex"/>
    <property type="evidence" value="ECO:0007669"/>
    <property type="project" value="TreeGrafter"/>
</dbReference>
<dbReference type="SUPFAM" id="SSF52540">
    <property type="entry name" value="P-loop containing nucleoside triphosphate hydrolases"/>
    <property type="match status" value="2"/>
</dbReference>
<dbReference type="InterPro" id="IPR050095">
    <property type="entry name" value="ECF_ABC_transporter_ATP-bd"/>
</dbReference>
<dbReference type="Pfam" id="PF00005">
    <property type="entry name" value="ABC_tran"/>
    <property type="match status" value="2"/>
</dbReference>
<proteinExistence type="inferred from homology"/>
<keyword evidence="2" id="KW-0813">Transport</keyword>
<dbReference type="GO" id="GO:0016887">
    <property type="term" value="F:ATP hydrolysis activity"/>
    <property type="evidence" value="ECO:0007669"/>
    <property type="project" value="InterPro"/>
</dbReference>
<dbReference type="CDD" id="cd03225">
    <property type="entry name" value="ABC_cobalt_CbiO_domain1"/>
    <property type="match status" value="1"/>
</dbReference>
<evidence type="ECO:0000259" key="5">
    <source>
        <dbReference type="PROSITE" id="PS50893"/>
    </source>
</evidence>
<comment type="caution">
    <text evidence="6">The sequence shown here is derived from an EMBL/GenBank/DDBJ whole genome shotgun (WGS) entry which is preliminary data.</text>
</comment>
<organism evidence="6 7">
    <name type="scientific">Arthrobacter pityocampae</name>
    <dbReference type="NCBI Taxonomy" id="547334"/>
    <lineage>
        <taxon>Bacteria</taxon>
        <taxon>Bacillati</taxon>
        <taxon>Actinomycetota</taxon>
        <taxon>Actinomycetes</taxon>
        <taxon>Micrococcales</taxon>
        <taxon>Micrococcaceae</taxon>
        <taxon>Arthrobacter</taxon>
    </lineage>
</organism>
<dbReference type="InterPro" id="IPR027417">
    <property type="entry name" value="P-loop_NTPase"/>
</dbReference>
<keyword evidence="4" id="KW-0067">ATP-binding</keyword>
<dbReference type="InterPro" id="IPR003439">
    <property type="entry name" value="ABC_transporter-like_ATP-bd"/>
</dbReference>
<sequence length="355" mass="36949">MGRDPRRLSGGQLQRTVIAAAVIQQPEVLVLDEPFQGLDDAAARDVAAALEALRRNGTGVVVCAPLLPSHAPQGARVLALADGRRVFEGPLTEARRAGLRRFGIGTQGEPLRLGDDVVPAPVGPAGPELVAVHDLRFRYPRERGAAGPPAGLTGVDLSVVAGEVVALRGPNGSGKSTLLQHLNGLSRADSGSVTSGGVRIGRQPTGALAATVGYLFQDTDSQLFERTVLREVSYGPRAAGMRKDDAARRALLALDALGLGEFAGAHPYELGFVQRRMVALASLMATGPVVWALDEPTAGLDEPARTLLAGVLARHARGGGCVLMATHDAVFADAVAHRSVWLDGGRISPEGATPR</sequence>
<accession>A0A2S5IU62</accession>
<dbReference type="SMART" id="SM00382">
    <property type="entry name" value="AAA"/>
    <property type="match status" value="1"/>
</dbReference>
<dbReference type="PANTHER" id="PTHR43553">
    <property type="entry name" value="HEAVY METAL TRANSPORTER"/>
    <property type="match status" value="1"/>
</dbReference>
<evidence type="ECO:0000313" key="7">
    <source>
        <dbReference type="Proteomes" id="UP000239297"/>
    </source>
</evidence>
<keyword evidence="7" id="KW-1185">Reference proteome</keyword>
<dbReference type="AlphaFoldDB" id="A0A2S5IU62"/>
<evidence type="ECO:0000256" key="3">
    <source>
        <dbReference type="ARBA" id="ARBA00022741"/>
    </source>
</evidence>
<evidence type="ECO:0000256" key="2">
    <source>
        <dbReference type="ARBA" id="ARBA00022448"/>
    </source>
</evidence>
<dbReference type="Proteomes" id="UP000239297">
    <property type="component" value="Unassembled WGS sequence"/>
</dbReference>
<dbReference type="GO" id="GO:0042626">
    <property type="term" value="F:ATPase-coupled transmembrane transporter activity"/>
    <property type="evidence" value="ECO:0007669"/>
    <property type="project" value="TreeGrafter"/>
</dbReference>
<dbReference type="Gene3D" id="3.40.50.300">
    <property type="entry name" value="P-loop containing nucleotide triphosphate hydrolases"/>
    <property type="match status" value="2"/>
</dbReference>
<keyword evidence="3" id="KW-0547">Nucleotide-binding</keyword>
<feature type="domain" description="ABC transporter" evidence="5">
    <location>
        <begin position="130"/>
        <end position="355"/>
    </location>
</feature>
<evidence type="ECO:0000256" key="4">
    <source>
        <dbReference type="ARBA" id="ARBA00022840"/>
    </source>
</evidence>
<dbReference type="EMBL" id="PRKW01000007">
    <property type="protein sequence ID" value="PPB48077.1"/>
    <property type="molecule type" value="Genomic_DNA"/>
</dbReference>
<dbReference type="PROSITE" id="PS50893">
    <property type="entry name" value="ABC_TRANSPORTER_2"/>
    <property type="match status" value="1"/>
</dbReference>
<gene>
    <name evidence="6" type="ORF">C4K88_15895</name>
</gene>
<dbReference type="GO" id="GO:0005524">
    <property type="term" value="F:ATP binding"/>
    <property type="evidence" value="ECO:0007669"/>
    <property type="project" value="UniProtKB-KW"/>
</dbReference>
<name>A0A2S5IU62_9MICC</name>
<evidence type="ECO:0000256" key="1">
    <source>
        <dbReference type="ARBA" id="ARBA00005417"/>
    </source>
</evidence>
<dbReference type="InterPro" id="IPR003593">
    <property type="entry name" value="AAA+_ATPase"/>
</dbReference>